<organism evidence="2 3">
    <name type="scientific">Micromonospora rhizosphaerae</name>
    <dbReference type="NCBI Taxonomy" id="568872"/>
    <lineage>
        <taxon>Bacteria</taxon>
        <taxon>Bacillati</taxon>
        <taxon>Actinomycetota</taxon>
        <taxon>Actinomycetes</taxon>
        <taxon>Micromonosporales</taxon>
        <taxon>Micromonosporaceae</taxon>
        <taxon>Micromonospora</taxon>
    </lineage>
</organism>
<dbReference type="RefSeq" id="WP_141715063.1">
    <property type="nucleotide sequence ID" value="NZ_FMHV01000002.1"/>
</dbReference>
<feature type="compositionally biased region" description="Acidic residues" evidence="1">
    <location>
        <begin position="64"/>
        <end position="80"/>
    </location>
</feature>
<gene>
    <name evidence="2" type="ORF">GA0070624_3451</name>
</gene>
<name>A0A1C6SCJ3_9ACTN</name>
<sequence length="97" mass="10242">MSAPKIDCPGRPHVIGAPPGPDDAEVELEYDDVEGYVEDGEGVAPVVDVQLPEHDVEPDRATEAEEAAGDEPQAEAETDPCPEAYLDAGEPETKGDE</sequence>
<dbReference type="OrthoDB" id="3176965at2"/>
<evidence type="ECO:0000313" key="2">
    <source>
        <dbReference type="EMBL" id="SCL27189.1"/>
    </source>
</evidence>
<evidence type="ECO:0000256" key="1">
    <source>
        <dbReference type="SAM" id="MobiDB-lite"/>
    </source>
</evidence>
<reference evidence="3" key="1">
    <citation type="submission" date="2016-06" db="EMBL/GenBank/DDBJ databases">
        <authorList>
            <person name="Varghese N."/>
            <person name="Submissions Spin"/>
        </authorList>
    </citation>
    <scope>NUCLEOTIDE SEQUENCE [LARGE SCALE GENOMIC DNA]</scope>
    <source>
        <strain evidence="3">DSM 45431</strain>
    </source>
</reference>
<accession>A0A1C6SCJ3</accession>
<dbReference type="Proteomes" id="UP000199413">
    <property type="component" value="Unassembled WGS sequence"/>
</dbReference>
<keyword evidence="3" id="KW-1185">Reference proteome</keyword>
<dbReference type="EMBL" id="FMHV01000002">
    <property type="protein sequence ID" value="SCL27189.1"/>
    <property type="molecule type" value="Genomic_DNA"/>
</dbReference>
<dbReference type="AlphaFoldDB" id="A0A1C6SCJ3"/>
<feature type="compositionally biased region" description="Basic and acidic residues" evidence="1">
    <location>
        <begin position="51"/>
        <end position="63"/>
    </location>
</feature>
<feature type="region of interest" description="Disordered" evidence="1">
    <location>
        <begin position="1"/>
        <end position="22"/>
    </location>
</feature>
<proteinExistence type="predicted"/>
<feature type="region of interest" description="Disordered" evidence="1">
    <location>
        <begin position="51"/>
        <end position="97"/>
    </location>
</feature>
<protein>
    <submittedName>
        <fullName evidence="2">Uncharacterized protein</fullName>
    </submittedName>
</protein>
<evidence type="ECO:0000313" key="3">
    <source>
        <dbReference type="Proteomes" id="UP000199413"/>
    </source>
</evidence>